<reference evidence="1" key="2">
    <citation type="journal article" date="2014" name="BMC Genomics">
        <title>A genomic perspective to assessing quality of mass-reared SIT flies used in Mediterranean fruit fly (Ceratitis capitata) eradication in California.</title>
        <authorList>
            <person name="Calla B."/>
            <person name="Hall B."/>
            <person name="Hou S."/>
            <person name="Geib S.M."/>
        </authorList>
    </citation>
    <scope>NUCLEOTIDE SEQUENCE</scope>
</reference>
<evidence type="ECO:0000313" key="1">
    <source>
        <dbReference type="EMBL" id="JAC06537.1"/>
    </source>
</evidence>
<dbReference type="AlphaFoldDB" id="W8CC26"/>
<accession>W8CC26</accession>
<organism evidence="1">
    <name type="scientific">Ceratitis capitata</name>
    <name type="common">Mediterranean fruit fly</name>
    <name type="synonym">Tephritis capitata</name>
    <dbReference type="NCBI Taxonomy" id="7213"/>
    <lineage>
        <taxon>Eukaryota</taxon>
        <taxon>Metazoa</taxon>
        <taxon>Ecdysozoa</taxon>
        <taxon>Arthropoda</taxon>
        <taxon>Hexapoda</taxon>
        <taxon>Insecta</taxon>
        <taxon>Pterygota</taxon>
        <taxon>Neoptera</taxon>
        <taxon>Endopterygota</taxon>
        <taxon>Diptera</taxon>
        <taxon>Brachycera</taxon>
        <taxon>Muscomorpha</taxon>
        <taxon>Tephritoidea</taxon>
        <taxon>Tephritidae</taxon>
        <taxon>Ceratitis</taxon>
        <taxon>Ceratitis</taxon>
    </lineage>
</organism>
<name>W8CC26_CERCA</name>
<proteinExistence type="evidence at transcript level"/>
<dbReference type="EMBL" id="GAMC01000019">
    <property type="protein sequence ID" value="JAC06537.1"/>
    <property type="molecule type" value="mRNA"/>
</dbReference>
<protein>
    <submittedName>
        <fullName evidence="1">Uncharacterized protein</fullName>
    </submittedName>
</protein>
<feature type="non-terminal residue" evidence="1">
    <location>
        <position position="1"/>
    </location>
</feature>
<sequence>QLLTVQIRIKSLNVVQQLIEDDSQQNLPGHQSWLADRLCRLSALQKCVDFVKNPCYANGNSDHEVFFLVNSCETDTYLELLCVSSLFQMISNYFLCNFSC</sequence>
<reference evidence="1" key="1">
    <citation type="submission" date="2013-07" db="EMBL/GenBank/DDBJ databases">
        <authorList>
            <person name="Geib S."/>
        </authorList>
    </citation>
    <scope>NUCLEOTIDE SEQUENCE</scope>
</reference>